<dbReference type="Proteomes" id="UP001150538">
    <property type="component" value="Unassembled WGS sequence"/>
</dbReference>
<dbReference type="InterPro" id="IPR040661">
    <property type="entry name" value="LZ3wCH"/>
</dbReference>
<dbReference type="GO" id="GO:0005634">
    <property type="term" value="C:nucleus"/>
    <property type="evidence" value="ECO:0007669"/>
    <property type="project" value="UniProtKB-SubCell"/>
</dbReference>
<evidence type="ECO:0000256" key="2">
    <source>
        <dbReference type="ARBA" id="ARBA00023054"/>
    </source>
</evidence>
<dbReference type="OrthoDB" id="273345at2759"/>
<evidence type="ECO:0000256" key="1">
    <source>
        <dbReference type="ARBA" id="ARBA00004123"/>
    </source>
</evidence>
<dbReference type="Pfam" id="PF18517">
    <property type="entry name" value="LZ3wCH"/>
    <property type="match status" value="1"/>
</dbReference>
<dbReference type="AlphaFoldDB" id="A0A9W8ABS4"/>
<proteinExistence type="predicted"/>
<gene>
    <name evidence="6" type="primary">MND1</name>
    <name evidence="6" type="ORF">H4219_000393</name>
</gene>
<comment type="caution">
    <text evidence="6">The sequence shown here is derived from an EMBL/GenBank/DDBJ whole genome shotgun (WGS) entry which is preliminary data.</text>
</comment>
<dbReference type="EMBL" id="JANBPU010000003">
    <property type="protein sequence ID" value="KAJ1921661.1"/>
    <property type="molecule type" value="Genomic_DNA"/>
</dbReference>
<name>A0A9W8ABS4_9FUNG</name>
<accession>A0A9W8ABS4</accession>
<evidence type="ECO:0000313" key="7">
    <source>
        <dbReference type="Proteomes" id="UP001150538"/>
    </source>
</evidence>
<evidence type="ECO:0000259" key="5">
    <source>
        <dbReference type="Pfam" id="PF18517"/>
    </source>
</evidence>
<reference evidence="6" key="1">
    <citation type="submission" date="2022-07" db="EMBL/GenBank/DDBJ databases">
        <title>Phylogenomic reconstructions and comparative analyses of Kickxellomycotina fungi.</title>
        <authorList>
            <person name="Reynolds N.K."/>
            <person name="Stajich J.E."/>
            <person name="Barry K."/>
            <person name="Grigoriev I.V."/>
            <person name="Crous P."/>
            <person name="Smith M.E."/>
        </authorList>
    </citation>
    <scope>NUCLEOTIDE SEQUENCE</scope>
    <source>
        <strain evidence="6">NBRC 100468</strain>
    </source>
</reference>
<organism evidence="6 7">
    <name type="scientific">Mycoemilia scoparia</name>
    <dbReference type="NCBI Taxonomy" id="417184"/>
    <lineage>
        <taxon>Eukaryota</taxon>
        <taxon>Fungi</taxon>
        <taxon>Fungi incertae sedis</taxon>
        <taxon>Zoopagomycota</taxon>
        <taxon>Kickxellomycotina</taxon>
        <taxon>Kickxellomycetes</taxon>
        <taxon>Kickxellales</taxon>
        <taxon>Kickxellaceae</taxon>
        <taxon>Mycoemilia</taxon>
    </lineage>
</organism>
<protein>
    <submittedName>
        <fullName evidence="6">Meiotic nuclear division protein 1</fullName>
    </submittedName>
</protein>
<feature type="domain" description="Leucine zipper with capping helix" evidence="5">
    <location>
        <begin position="88"/>
        <end position="139"/>
    </location>
</feature>
<keyword evidence="7" id="KW-1185">Reference proteome</keyword>
<comment type="subcellular location">
    <subcellularLocation>
        <location evidence="1">Nucleus</location>
    </subcellularLocation>
</comment>
<evidence type="ECO:0000313" key="6">
    <source>
        <dbReference type="EMBL" id="KAJ1921661.1"/>
    </source>
</evidence>
<feature type="region of interest" description="Disordered" evidence="4">
    <location>
        <begin position="29"/>
        <end position="57"/>
    </location>
</feature>
<keyword evidence="2" id="KW-0175">Coiled coil</keyword>
<keyword evidence="3" id="KW-0539">Nucleus</keyword>
<evidence type="ECO:0000256" key="3">
    <source>
        <dbReference type="ARBA" id="ARBA00023242"/>
    </source>
</evidence>
<sequence length="141" mass="16442">MKTFTKEKTLRSMLNIDTQIKLEELEKELDQQKQRNEDLQKKIEKATEGREETDERKELLEELGKLEAQLTADSAELEKFRECDPVMLRQKQADTNTAKEAANRWTENIFNLQSWVSNKFGVSTADFNKNFGIPEDLDTVD</sequence>
<evidence type="ECO:0000256" key="4">
    <source>
        <dbReference type="SAM" id="MobiDB-lite"/>
    </source>
</evidence>